<protein>
    <submittedName>
        <fullName evidence="2">Uncharacterized protein</fullName>
    </submittedName>
</protein>
<comment type="caution">
    <text evidence="2">The sequence shown here is derived from an EMBL/GenBank/DDBJ whole genome shotgun (WGS) entry which is preliminary data.</text>
</comment>
<sequence length="230" mass="25081">LWRGRSAVSVKAREGRLYCSEHVYVNGDGWRLSFFGGERERSVVMIDPATATGENGSISSPGTDEGPTSVYKAARSSEATYIEPSPITQQSSIAKLSMGATEASFHSVASDVEPSPSHEDREEPAPQRIMSDTQRQLHDILTTECLVSTVPCSGCGCEVAHLREHPLFDDVGTCVRCLDYLDPDTTLAGKAAQDTARELINTGWERDDDDKEIYCRLCGEGGEILQCDKC</sequence>
<evidence type="ECO:0000256" key="1">
    <source>
        <dbReference type="SAM" id="MobiDB-lite"/>
    </source>
</evidence>
<feature type="compositionally biased region" description="Basic and acidic residues" evidence="1">
    <location>
        <begin position="116"/>
        <end position="125"/>
    </location>
</feature>
<reference evidence="2 3" key="1">
    <citation type="submission" date="2020-04" db="EMBL/GenBank/DDBJ databases">
        <title>Perkinsus olseni comparative genomics.</title>
        <authorList>
            <person name="Bogema D.R."/>
        </authorList>
    </citation>
    <scope>NUCLEOTIDE SEQUENCE [LARGE SCALE GENOMIC DNA]</scope>
    <source>
        <strain evidence="2 3">ATCC PRA-207</strain>
    </source>
</reference>
<keyword evidence="3" id="KW-1185">Reference proteome</keyword>
<organism evidence="2 3">
    <name type="scientific">Perkinsus olseni</name>
    <name type="common">Perkinsus atlanticus</name>
    <dbReference type="NCBI Taxonomy" id="32597"/>
    <lineage>
        <taxon>Eukaryota</taxon>
        <taxon>Sar</taxon>
        <taxon>Alveolata</taxon>
        <taxon>Perkinsozoa</taxon>
        <taxon>Perkinsea</taxon>
        <taxon>Perkinsida</taxon>
        <taxon>Perkinsidae</taxon>
        <taxon>Perkinsus</taxon>
    </lineage>
</organism>
<dbReference type="Proteomes" id="UP000553632">
    <property type="component" value="Unassembled WGS sequence"/>
</dbReference>
<feature type="non-terminal residue" evidence="2">
    <location>
        <position position="1"/>
    </location>
</feature>
<feature type="region of interest" description="Disordered" evidence="1">
    <location>
        <begin position="104"/>
        <end position="129"/>
    </location>
</feature>
<feature type="non-terminal residue" evidence="2">
    <location>
        <position position="230"/>
    </location>
</feature>
<proteinExistence type="predicted"/>
<name>A0A7J6R819_PEROL</name>
<dbReference type="EMBL" id="JABANO010027883">
    <property type="protein sequence ID" value="KAF4716116.1"/>
    <property type="molecule type" value="Genomic_DNA"/>
</dbReference>
<evidence type="ECO:0000313" key="2">
    <source>
        <dbReference type="EMBL" id="KAF4716116.1"/>
    </source>
</evidence>
<accession>A0A7J6R819</accession>
<gene>
    <name evidence="2" type="ORF">FOZ63_009085</name>
</gene>
<evidence type="ECO:0000313" key="3">
    <source>
        <dbReference type="Proteomes" id="UP000553632"/>
    </source>
</evidence>
<dbReference type="AlphaFoldDB" id="A0A7J6R819"/>